<dbReference type="SUPFAM" id="SSF52172">
    <property type="entry name" value="CheY-like"/>
    <property type="match status" value="1"/>
</dbReference>
<dbReference type="Proteomes" id="UP001157114">
    <property type="component" value="Unassembled WGS sequence"/>
</dbReference>
<evidence type="ECO:0000256" key="2">
    <source>
        <dbReference type="ARBA" id="ARBA00022490"/>
    </source>
</evidence>
<reference evidence="11 12" key="1">
    <citation type="submission" date="2023-03" db="EMBL/GenBank/DDBJ databases">
        <title>Draft genome sequence of the bacteria which degrade cell wall of Tricholomamatutake.</title>
        <authorList>
            <person name="Konishi Y."/>
            <person name="Fukuta Y."/>
            <person name="Shirasaka N."/>
        </authorList>
    </citation>
    <scope>NUCLEOTIDE SEQUENCE [LARGE SCALE GENOMIC DNA]</scope>
    <source>
        <strain evidence="12">mu1</strain>
    </source>
</reference>
<dbReference type="PANTHER" id="PTHR42713:SF3">
    <property type="entry name" value="TRANSCRIPTIONAL REGULATORY PROTEIN HPTR"/>
    <property type="match status" value="1"/>
</dbReference>
<evidence type="ECO:0000313" key="12">
    <source>
        <dbReference type="Proteomes" id="UP001157114"/>
    </source>
</evidence>
<evidence type="ECO:0000256" key="5">
    <source>
        <dbReference type="ARBA" id="ARBA00023015"/>
    </source>
</evidence>
<evidence type="ECO:0000256" key="6">
    <source>
        <dbReference type="ARBA" id="ARBA00023125"/>
    </source>
</evidence>
<accession>A0ABQ6GG74</accession>
<organism evidence="11 12">
    <name type="scientific">Paenibacillus glycanilyticus</name>
    <dbReference type="NCBI Taxonomy" id="126569"/>
    <lineage>
        <taxon>Bacteria</taxon>
        <taxon>Bacillati</taxon>
        <taxon>Bacillota</taxon>
        <taxon>Bacilli</taxon>
        <taxon>Bacillales</taxon>
        <taxon>Paenibacillaceae</taxon>
        <taxon>Paenibacillus</taxon>
    </lineage>
</organism>
<dbReference type="PROSITE" id="PS01124">
    <property type="entry name" value="HTH_ARAC_FAMILY_2"/>
    <property type="match status" value="1"/>
</dbReference>
<gene>
    <name evidence="11" type="ORF">MU1_43100</name>
</gene>
<comment type="caution">
    <text evidence="11">The sequence shown here is derived from an EMBL/GenBank/DDBJ whole genome shotgun (WGS) entry which is preliminary data.</text>
</comment>
<dbReference type="SUPFAM" id="SSF46689">
    <property type="entry name" value="Homeodomain-like"/>
    <property type="match status" value="2"/>
</dbReference>
<dbReference type="InterPro" id="IPR009057">
    <property type="entry name" value="Homeodomain-like_sf"/>
</dbReference>
<sequence>MYDVLIVDDEPVARQSLRYLIDWEELGFTVKGEAQDGQQALELLRSHRYSLVLTDIRMPVVNGLEMAAAMQEFTDTPVVILSGYDDFAYAREGLRLGVKEYLLKPVDEEDLIALLKKLAAGMREQQLLDKRQRLGLSAGRDQLLRRWVHGQISARELEEQVRLLGLQTGEERYACLLMELDFIADGEMQDRDTDLLRFAIRNIAEEIIAGHGYVFEESEERIGILLGGPSAEMGQEQCRQWAEKLQSSAIQYAKTTVTIGIGASVGSAAEIKQSWSQAEEALDGKFLSGAGTVLLTHGKAKSESGESNTLQALEDEVLEMVRSCRRTETMRALGRLWECYRMEQVPESRAKISVLELLIQLFRLMKEQGASHDRLFDPALGDYERIMRIKTMEELLRYTESKCGDVVDAMLRTKEVRPNKIVAEVKRIVQEQYSGSISLREVAATIYMNPNYLGKLFKANTDQSFNDYVLQVRMEKAKELLLHTDKKVYEIAQEIGFSELDWFYKRFKAYTGVSTGDYRNAR</sequence>
<dbReference type="Gene3D" id="3.40.50.2300">
    <property type="match status" value="1"/>
</dbReference>
<dbReference type="EMBL" id="BSSQ01000016">
    <property type="protein sequence ID" value="GLX69964.1"/>
    <property type="molecule type" value="Genomic_DNA"/>
</dbReference>
<keyword evidence="4" id="KW-0902">Two-component regulatory system</keyword>
<dbReference type="Pfam" id="PF12833">
    <property type="entry name" value="HTH_18"/>
    <property type="match status" value="1"/>
</dbReference>
<name>A0ABQ6GG74_9BACL</name>
<dbReference type="SMART" id="SM00448">
    <property type="entry name" value="REC"/>
    <property type="match status" value="1"/>
</dbReference>
<evidence type="ECO:0000259" key="9">
    <source>
        <dbReference type="PROSITE" id="PS01124"/>
    </source>
</evidence>
<evidence type="ECO:0000256" key="1">
    <source>
        <dbReference type="ARBA" id="ARBA00004496"/>
    </source>
</evidence>
<dbReference type="CDD" id="cd17536">
    <property type="entry name" value="REC_YesN-like"/>
    <property type="match status" value="1"/>
</dbReference>
<dbReference type="InterPro" id="IPR041522">
    <property type="entry name" value="CdaR_GGDEF"/>
</dbReference>
<feature type="modified residue" description="4-aspartylphosphate" evidence="8">
    <location>
        <position position="55"/>
    </location>
</feature>
<keyword evidence="6" id="KW-0238">DNA-binding</keyword>
<keyword evidence="5" id="KW-0805">Transcription regulation</keyword>
<keyword evidence="2" id="KW-0963">Cytoplasm</keyword>
<feature type="domain" description="HTH araC/xylS-type" evidence="9">
    <location>
        <begin position="423"/>
        <end position="521"/>
    </location>
</feature>
<dbReference type="InterPro" id="IPR018060">
    <property type="entry name" value="HTH_AraC"/>
</dbReference>
<dbReference type="PANTHER" id="PTHR42713">
    <property type="entry name" value="HISTIDINE KINASE-RELATED"/>
    <property type="match status" value="1"/>
</dbReference>
<feature type="domain" description="Response regulatory" evidence="10">
    <location>
        <begin position="3"/>
        <end position="119"/>
    </location>
</feature>
<evidence type="ECO:0000259" key="10">
    <source>
        <dbReference type="PROSITE" id="PS50110"/>
    </source>
</evidence>
<keyword evidence="7" id="KW-0804">Transcription</keyword>
<evidence type="ECO:0000313" key="11">
    <source>
        <dbReference type="EMBL" id="GLX69964.1"/>
    </source>
</evidence>
<dbReference type="InterPro" id="IPR011006">
    <property type="entry name" value="CheY-like_superfamily"/>
</dbReference>
<dbReference type="Gene3D" id="1.10.10.60">
    <property type="entry name" value="Homeodomain-like"/>
    <property type="match status" value="2"/>
</dbReference>
<proteinExistence type="predicted"/>
<keyword evidence="12" id="KW-1185">Reference proteome</keyword>
<dbReference type="Pfam" id="PF17853">
    <property type="entry name" value="GGDEF_2"/>
    <property type="match status" value="1"/>
</dbReference>
<protein>
    <submittedName>
        <fullName evidence="11">AraC family transcriptional regulator</fullName>
    </submittedName>
</protein>
<dbReference type="PROSITE" id="PS50110">
    <property type="entry name" value="RESPONSE_REGULATORY"/>
    <property type="match status" value="1"/>
</dbReference>
<dbReference type="InterPro" id="IPR001789">
    <property type="entry name" value="Sig_transdc_resp-reg_receiver"/>
</dbReference>
<evidence type="ECO:0000256" key="4">
    <source>
        <dbReference type="ARBA" id="ARBA00023012"/>
    </source>
</evidence>
<evidence type="ECO:0000256" key="8">
    <source>
        <dbReference type="PROSITE-ProRule" id="PRU00169"/>
    </source>
</evidence>
<keyword evidence="3 8" id="KW-0597">Phosphoprotein</keyword>
<dbReference type="Pfam" id="PF00072">
    <property type="entry name" value="Response_reg"/>
    <property type="match status" value="1"/>
</dbReference>
<dbReference type="SMART" id="SM00342">
    <property type="entry name" value="HTH_ARAC"/>
    <property type="match status" value="1"/>
</dbReference>
<evidence type="ECO:0000256" key="3">
    <source>
        <dbReference type="ARBA" id="ARBA00022553"/>
    </source>
</evidence>
<evidence type="ECO:0000256" key="7">
    <source>
        <dbReference type="ARBA" id="ARBA00023163"/>
    </source>
</evidence>
<dbReference type="RefSeq" id="WP_284240726.1">
    <property type="nucleotide sequence ID" value="NZ_BSSQ01000016.1"/>
</dbReference>
<dbReference type="InterPro" id="IPR051552">
    <property type="entry name" value="HptR"/>
</dbReference>
<comment type="subcellular location">
    <subcellularLocation>
        <location evidence="1">Cytoplasm</location>
    </subcellularLocation>
</comment>